<protein>
    <submittedName>
        <fullName evidence="1">Uncharacterized protein</fullName>
    </submittedName>
</protein>
<proteinExistence type="predicted"/>
<reference evidence="1 2" key="1">
    <citation type="submission" date="2021-04" db="EMBL/GenBank/DDBJ databases">
        <authorList>
            <person name="De Guttry C."/>
            <person name="Zahm M."/>
            <person name="Klopp C."/>
            <person name="Cabau C."/>
            <person name="Louis A."/>
            <person name="Berthelot C."/>
            <person name="Parey E."/>
            <person name="Roest Crollius H."/>
            <person name="Montfort J."/>
            <person name="Robinson-Rechavi M."/>
            <person name="Bucao C."/>
            <person name="Bouchez O."/>
            <person name="Gislard M."/>
            <person name="Lluch J."/>
            <person name="Milhes M."/>
            <person name="Lampietro C."/>
            <person name="Lopez Roques C."/>
            <person name="Donnadieu C."/>
            <person name="Braasch I."/>
            <person name="Desvignes T."/>
            <person name="Postlethwait J."/>
            <person name="Bobe J."/>
            <person name="Wedekind C."/>
            <person name="Guiguen Y."/>
        </authorList>
    </citation>
    <scope>NUCLEOTIDE SEQUENCE [LARGE SCALE GENOMIC DNA]</scope>
    <source>
        <strain evidence="1">Cs_M1</strain>
        <tissue evidence="1">Blood</tissue>
    </source>
</reference>
<dbReference type="Proteomes" id="UP001356427">
    <property type="component" value="Unassembled WGS sequence"/>
</dbReference>
<sequence length="180" mass="20493">MLLNSIMSMMCFSHFCIENPKAALMWMSNHKSKLSFTGFDFRLYILSYVNNGDGTVILRLLHNTYLNTEHLKTVLVSQTLISVHAIPQLSQVKRNRSNLKVPYIVHALNPFHIVIFSLSNPNMPQLISVSSAPVMPDRRSDLLGCYPPLPPGSLQYNTRSRHLGMPFYSGSSEQLWKIEQ</sequence>
<dbReference type="EMBL" id="JAGTTL010000025">
    <property type="protein sequence ID" value="KAK6302791.1"/>
    <property type="molecule type" value="Genomic_DNA"/>
</dbReference>
<accession>A0AAN8LKR3</accession>
<organism evidence="1 2">
    <name type="scientific">Coregonus suidteri</name>
    <dbReference type="NCBI Taxonomy" id="861788"/>
    <lineage>
        <taxon>Eukaryota</taxon>
        <taxon>Metazoa</taxon>
        <taxon>Chordata</taxon>
        <taxon>Craniata</taxon>
        <taxon>Vertebrata</taxon>
        <taxon>Euteleostomi</taxon>
        <taxon>Actinopterygii</taxon>
        <taxon>Neopterygii</taxon>
        <taxon>Teleostei</taxon>
        <taxon>Protacanthopterygii</taxon>
        <taxon>Salmoniformes</taxon>
        <taxon>Salmonidae</taxon>
        <taxon>Coregoninae</taxon>
        <taxon>Coregonus</taxon>
    </lineage>
</organism>
<comment type="caution">
    <text evidence="1">The sequence shown here is derived from an EMBL/GenBank/DDBJ whole genome shotgun (WGS) entry which is preliminary data.</text>
</comment>
<dbReference type="AlphaFoldDB" id="A0AAN8LKR3"/>
<gene>
    <name evidence="1" type="ORF">J4Q44_G00271460</name>
</gene>
<evidence type="ECO:0000313" key="2">
    <source>
        <dbReference type="Proteomes" id="UP001356427"/>
    </source>
</evidence>
<evidence type="ECO:0000313" key="1">
    <source>
        <dbReference type="EMBL" id="KAK6302791.1"/>
    </source>
</evidence>
<keyword evidence="2" id="KW-1185">Reference proteome</keyword>
<name>A0AAN8LKR3_9TELE</name>